<feature type="region of interest" description="Disordered" evidence="1">
    <location>
        <begin position="24"/>
        <end position="67"/>
    </location>
</feature>
<dbReference type="InterPro" id="IPR000095">
    <property type="entry name" value="CRIB_dom"/>
</dbReference>
<evidence type="ECO:0000259" key="2">
    <source>
        <dbReference type="PROSITE" id="PS50108"/>
    </source>
</evidence>
<dbReference type="Proteomes" id="UP000026961">
    <property type="component" value="Chromosome 3"/>
</dbReference>
<dbReference type="PANTHER" id="PTHR46931:SF17">
    <property type="entry name" value="OS03G0847900 PROTEIN"/>
    <property type="match status" value="1"/>
</dbReference>
<dbReference type="SMART" id="SM00285">
    <property type="entry name" value="PBD"/>
    <property type="match status" value="1"/>
</dbReference>
<dbReference type="STRING" id="40148.A0A0D9ZFS5"/>
<dbReference type="PROSITE" id="PS51257">
    <property type="entry name" value="PROKAR_LIPOPROTEIN"/>
    <property type="match status" value="1"/>
</dbReference>
<dbReference type="AlphaFoldDB" id="A0A0D9ZFS5"/>
<keyword evidence="4" id="KW-1185">Reference proteome</keyword>
<proteinExistence type="predicted"/>
<dbReference type="InterPro" id="IPR044509">
    <property type="entry name" value="RIC2/4"/>
</dbReference>
<dbReference type="Pfam" id="PF00786">
    <property type="entry name" value="PBD"/>
    <property type="match status" value="1"/>
</dbReference>
<dbReference type="PROSITE" id="PS50108">
    <property type="entry name" value="CRIB"/>
    <property type="match status" value="1"/>
</dbReference>
<dbReference type="CDD" id="cd00132">
    <property type="entry name" value="CRIB"/>
    <property type="match status" value="1"/>
</dbReference>
<name>A0A0D9ZFS5_9ORYZ</name>
<dbReference type="Gramene" id="OGLUM03G40720.1">
    <property type="protein sequence ID" value="OGLUM03G40720.1"/>
    <property type="gene ID" value="OGLUM03G40720"/>
</dbReference>
<dbReference type="eggNOG" id="ENOG502S24M">
    <property type="taxonomic scope" value="Eukaryota"/>
</dbReference>
<sequence>MKERRGSAGVFPFSIGCMSQSAVDVADPHDKKSTTTTLNDPSSSSASAAAMAAAAQSAEEEAGSEKVKGAAAVASSGIVATGVQRLIKGIKSLSQIFAMYDDEEEDEEEREMVIGYPTDVQHVGHIGWDGMNKVGGMVNAFSLPSSLSLRQLEMAMEAAHA</sequence>
<dbReference type="PANTHER" id="PTHR46931">
    <property type="entry name" value="CRIB DOMAIN-CONTAINING PROTEIN RIC2"/>
    <property type="match status" value="1"/>
</dbReference>
<reference evidence="3" key="2">
    <citation type="submission" date="2018-05" db="EMBL/GenBank/DDBJ databases">
        <title>OgluRS3 (Oryza glumaepatula Reference Sequence Version 3).</title>
        <authorList>
            <person name="Zhang J."/>
            <person name="Kudrna D."/>
            <person name="Lee S."/>
            <person name="Talag J."/>
            <person name="Welchert J."/>
            <person name="Wing R.A."/>
        </authorList>
    </citation>
    <scope>NUCLEOTIDE SEQUENCE [LARGE SCALE GENOMIC DNA]</scope>
</reference>
<dbReference type="EnsemblPlants" id="OGLUM03G40720.1">
    <property type="protein sequence ID" value="OGLUM03G40720.1"/>
    <property type="gene ID" value="OGLUM03G40720"/>
</dbReference>
<accession>A0A0D9ZFS5</accession>
<evidence type="ECO:0000313" key="4">
    <source>
        <dbReference type="Proteomes" id="UP000026961"/>
    </source>
</evidence>
<organism evidence="3">
    <name type="scientific">Oryza glumipatula</name>
    <dbReference type="NCBI Taxonomy" id="40148"/>
    <lineage>
        <taxon>Eukaryota</taxon>
        <taxon>Viridiplantae</taxon>
        <taxon>Streptophyta</taxon>
        <taxon>Embryophyta</taxon>
        <taxon>Tracheophyta</taxon>
        <taxon>Spermatophyta</taxon>
        <taxon>Magnoliopsida</taxon>
        <taxon>Liliopsida</taxon>
        <taxon>Poales</taxon>
        <taxon>Poaceae</taxon>
        <taxon>BOP clade</taxon>
        <taxon>Oryzoideae</taxon>
        <taxon>Oryzeae</taxon>
        <taxon>Oryzinae</taxon>
        <taxon>Oryza</taxon>
    </lineage>
</organism>
<feature type="compositionally biased region" description="Low complexity" evidence="1">
    <location>
        <begin position="42"/>
        <end position="57"/>
    </location>
</feature>
<protein>
    <recommendedName>
        <fullName evidence="2">CRIB domain-containing protein</fullName>
    </recommendedName>
</protein>
<evidence type="ECO:0000313" key="3">
    <source>
        <dbReference type="EnsemblPlants" id="OGLUM03G40720.1"/>
    </source>
</evidence>
<feature type="domain" description="CRIB" evidence="2">
    <location>
        <begin position="114"/>
        <end position="127"/>
    </location>
</feature>
<dbReference type="InterPro" id="IPR036936">
    <property type="entry name" value="CRIB_dom_sf"/>
</dbReference>
<reference evidence="3" key="1">
    <citation type="submission" date="2015-04" db="UniProtKB">
        <authorList>
            <consortium name="EnsemblPlants"/>
        </authorList>
    </citation>
    <scope>IDENTIFICATION</scope>
</reference>
<dbReference type="HOGENOM" id="CLU_114322_0_0_1"/>
<dbReference type="Gene3D" id="3.90.810.10">
    <property type="entry name" value="CRIB domain"/>
    <property type="match status" value="1"/>
</dbReference>
<evidence type="ECO:0000256" key="1">
    <source>
        <dbReference type="SAM" id="MobiDB-lite"/>
    </source>
</evidence>